<sequence length="55" mass="5909">MIHCANWSCHDELDVVAAVVVACCWAVEAWLFWLTICGAGVVAGTAANADPEMTW</sequence>
<protein>
    <submittedName>
        <fullName evidence="1">Uncharacterized protein</fullName>
    </submittedName>
</protein>
<gene>
    <name evidence="1" type="ORF">C1Y40_05714</name>
</gene>
<organism evidence="1 2">
    <name type="scientific">Mycobacterium talmoniae</name>
    <dbReference type="NCBI Taxonomy" id="1858794"/>
    <lineage>
        <taxon>Bacteria</taxon>
        <taxon>Bacillati</taxon>
        <taxon>Actinomycetota</taxon>
        <taxon>Actinomycetes</taxon>
        <taxon>Mycobacteriales</taxon>
        <taxon>Mycobacteriaceae</taxon>
        <taxon>Mycobacterium</taxon>
    </lineage>
</organism>
<proteinExistence type="predicted"/>
<accession>A0A2S8BBT7</accession>
<name>A0A2S8BBT7_9MYCO</name>
<dbReference type="EMBL" id="PPEA01000961">
    <property type="protein sequence ID" value="PQM44127.1"/>
    <property type="molecule type" value="Genomic_DNA"/>
</dbReference>
<dbReference type="AlphaFoldDB" id="A0A2S8BBT7"/>
<comment type="caution">
    <text evidence="1">The sequence shown here is derived from an EMBL/GenBank/DDBJ whole genome shotgun (WGS) entry which is preliminary data.</text>
</comment>
<evidence type="ECO:0000313" key="1">
    <source>
        <dbReference type="EMBL" id="PQM44127.1"/>
    </source>
</evidence>
<evidence type="ECO:0000313" key="2">
    <source>
        <dbReference type="Proteomes" id="UP000238296"/>
    </source>
</evidence>
<reference evidence="1 2" key="1">
    <citation type="journal article" date="2017" name="Int. J. Syst. Evol. Microbiol.">
        <title>Mycobacterium talmoniae sp. nov., a slowly growing mycobacterium isolated from human respiratory samples.</title>
        <authorList>
            <person name="Davidson R.M."/>
            <person name="DeGroote M.A."/>
            <person name="Marola J.L."/>
            <person name="Buss S."/>
            <person name="Jones V."/>
            <person name="McNeil M.R."/>
            <person name="Freifeld A.G."/>
            <person name="Elaine Epperson L."/>
            <person name="Hasan N.A."/>
            <person name="Jackson M."/>
            <person name="Iwen P.C."/>
            <person name="Salfinger M."/>
            <person name="Strong M."/>
        </authorList>
    </citation>
    <scope>NUCLEOTIDE SEQUENCE [LARGE SCALE GENOMIC DNA]</scope>
    <source>
        <strain evidence="1 2">ATCC BAA-2683</strain>
    </source>
</reference>
<dbReference type="Proteomes" id="UP000238296">
    <property type="component" value="Unassembled WGS sequence"/>
</dbReference>